<evidence type="ECO:0000259" key="3">
    <source>
        <dbReference type="PROSITE" id="PS50905"/>
    </source>
</evidence>
<dbReference type="Proteomes" id="UP000645217">
    <property type="component" value="Unassembled WGS sequence"/>
</dbReference>
<accession>A0A917RP76</accession>
<dbReference type="SUPFAM" id="SSF47240">
    <property type="entry name" value="Ferritin-like"/>
    <property type="match status" value="2"/>
</dbReference>
<dbReference type="InterPro" id="IPR052753">
    <property type="entry name" value="Rbr2/Nigerythrin"/>
</dbReference>
<evidence type="ECO:0000313" key="5">
    <source>
        <dbReference type="Proteomes" id="UP000645217"/>
    </source>
</evidence>
<dbReference type="CDD" id="cd01041">
    <property type="entry name" value="Rubrerythrin"/>
    <property type="match status" value="1"/>
</dbReference>
<dbReference type="RefSeq" id="WP_189167285.1">
    <property type="nucleotide sequence ID" value="NZ_BMNT01000056.1"/>
</dbReference>
<evidence type="ECO:0000313" key="4">
    <source>
        <dbReference type="EMBL" id="GGL17249.1"/>
    </source>
</evidence>
<dbReference type="InterPro" id="IPR006311">
    <property type="entry name" value="TAT_signal"/>
</dbReference>
<dbReference type="GO" id="GO:0046872">
    <property type="term" value="F:metal ion binding"/>
    <property type="evidence" value="ECO:0007669"/>
    <property type="project" value="InterPro"/>
</dbReference>
<sequence>MDRFSARALLTGALTLALTAPAYGAFAATAAAEGASAGTQDPKPRTREDLTTSMRGEAFADLAYRLYAAQARREGLTSVADLFERTAKVESGEHFKEEAALSRLAGDEATNLRDARTGETYEHQTMYPGFARQARAAGDTEAADRFTEIARDEGVHAAAFGEALRVVETGSGSVPAPPKVDPVEVPAGPPKVRGRQTKADLDTAMHGEAFAYAKYRLYAERAKDAAVARLFRGDAEVERREHFADEAKLVGLVGDTRANLAKAIAGERYESQTMYPTFAKRAAAAGDTAAARLFRHNAKDEAGHARAFQRALDRLPSGGAQDSSG</sequence>
<dbReference type="Gene3D" id="1.20.1260.10">
    <property type="match status" value="2"/>
</dbReference>
<feature type="domain" description="Ferritin-like diiron" evidence="3">
    <location>
        <begin position="40"/>
        <end position="171"/>
    </location>
</feature>
<feature type="region of interest" description="Disordered" evidence="1">
    <location>
        <begin position="170"/>
        <end position="196"/>
    </location>
</feature>
<evidence type="ECO:0000256" key="2">
    <source>
        <dbReference type="SAM" id="SignalP"/>
    </source>
</evidence>
<dbReference type="InterPro" id="IPR009078">
    <property type="entry name" value="Ferritin-like_SF"/>
</dbReference>
<comment type="caution">
    <text evidence="4">The sequence shown here is derived from an EMBL/GenBank/DDBJ whole genome shotgun (WGS) entry which is preliminary data.</text>
</comment>
<dbReference type="PROSITE" id="PS50905">
    <property type="entry name" value="FERRITIN_LIKE"/>
    <property type="match status" value="1"/>
</dbReference>
<dbReference type="EMBL" id="BMNT01000056">
    <property type="protein sequence ID" value="GGL17249.1"/>
    <property type="molecule type" value="Genomic_DNA"/>
</dbReference>
<feature type="signal peptide" evidence="2">
    <location>
        <begin position="1"/>
        <end position="27"/>
    </location>
</feature>
<dbReference type="PANTHER" id="PTHR33746:SF4">
    <property type="entry name" value="RUBRERYTHRIN"/>
    <property type="match status" value="1"/>
</dbReference>
<gene>
    <name evidence="4" type="ORF">GCM10007964_69040</name>
</gene>
<organism evidence="4 5">
    <name type="scientific">Sphaerisporangium melleum</name>
    <dbReference type="NCBI Taxonomy" id="321316"/>
    <lineage>
        <taxon>Bacteria</taxon>
        <taxon>Bacillati</taxon>
        <taxon>Actinomycetota</taxon>
        <taxon>Actinomycetes</taxon>
        <taxon>Streptosporangiales</taxon>
        <taxon>Streptosporangiaceae</taxon>
        <taxon>Sphaerisporangium</taxon>
    </lineage>
</organism>
<dbReference type="InterPro" id="IPR012347">
    <property type="entry name" value="Ferritin-like"/>
</dbReference>
<keyword evidence="5" id="KW-1185">Reference proteome</keyword>
<evidence type="ECO:0000256" key="1">
    <source>
        <dbReference type="SAM" id="MobiDB-lite"/>
    </source>
</evidence>
<proteinExistence type="predicted"/>
<dbReference type="PROSITE" id="PS51318">
    <property type="entry name" value="TAT"/>
    <property type="match status" value="1"/>
</dbReference>
<dbReference type="PANTHER" id="PTHR33746">
    <property type="entry name" value="RUBRERYTHRIN"/>
    <property type="match status" value="1"/>
</dbReference>
<dbReference type="InterPro" id="IPR003251">
    <property type="entry name" value="Rr_diiron-bd_dom"/>
</dbReference>
<dbReference type="Pfam" id="PF02915">
    <property type="entry name" value="Rubrerythrin"/>
    <property type="match status" value="2"/>
</dbReference>
<dbReference type="GO" id="GO:0016491">
    <property type="term" value="F:oxidoreductase activity"/>
    <property type="evidence" value="ECO:0007669"/>
    <property type="project" value="InterPro"/>
</dbReference>
<feature type="chain" id="PRO_5037687411" description="Ferritin-like diiron domain-containing protein" evidence="2">
    <location>
        <begin position="28"/>
        <end position="325"/>
    </location>
</feature>
<reference evidence="4" key="2">
    <citation type="submission" date="2020-09" db="EMBL/GenBank/DDBJ databases">
        <authorList>
            <person name="Sun Q."/>
            <person name="Ohkuma M."/>
        </authorList>
    </citation>
    <scope>NUCLEOTIDE SEQUENCE</scope>
    <source>
        <strain evidence="4">JCM 13064</strain>
    </source>
</reference>
<protein>
    <recommendedName>
        <fullName evidence="3">Ferritin-like diiron domain-containing protein</fullName>
    </recommendedName>
</protein>
<dbReference type="InterPro" id="IPR009040">
    <property type="entry name" value="Ferritin-like_diiron"/>
</dbReference>
<keyword evidence="2" id="KW-0732">Signal</keyword>
<dbReference type="AlphaFoldDB" id="A0A917RP76"/>
<reference evidence="4" key="1">
    <citation type="journal article" date="2014" name="Int. J. Syst. Evol. Microbiol.">
        <title>Complete genome sequence of Corynebacterium casei LMG S-19264T (=DSM 44701T), isolated from a smear-ripened cheese.</title>
        <authorList>
            <consortium name="US DOE Joint Genome Institute (JGI-PGF)"/>
            <person name="Walter F."/>
            <person name="Albersmeier A."/>
            <person name="Kalinowski J."/>
            <person name="Ruckert C."/>
        </authorList>
    </citation>
    <scope>NUCLEOTIDE SEQUENCE</scope>
    <source>
        <strain evidence="4">JCM 13064</strain>
    </source>
</reference>
<name>A0A917RP76_9ACTN</name>